<dbReference type="Proteomes" id="UP001500621">
    <property type="component" value="Unassembled WGS sequence"/>
</dbReference>
<feature type="chain" id="PRO_5046926658" description="Secreted protein" evidence="1">
    <location>
        <begin position="39"/>
        <end position="194"/>
    </location>
</feature>
<keyword evidence="3" id="KW-1185">Reference proteome</keyword>
<accession>A0ABP8X3K4</accession>
<evidence type="ECO:0000256" key="1">
    <source>
        <dbReference type="SAM" id="SignalP"/>
    </source>
</evidence>
<protein>
    <recommendedName>
        <fullName evidence="4">Secreted protein</fullName>
    </recommendedName>
</protein>
<name>A0ABP8X3K4_9ACTN</name>
<evidence type="ECO:0000313" key="3">
    <source>
        <dbReference type="Proteomes" id="UP001500621"/>
    </source>
</evidence>
<sequence>MPALTARLRNRPAARRWLLTAATGALGATLLTAVPAHADGVRLTDPADATASLADVREVTLRHTARRVVVVVRVTDLRRSARSGPAGAAVFYDTNRSVAGPEWRLTTGLHDGTDYQLVRSRGWNGTVGEPSSCGYRVRLDYAADTMTSWVARRCLGNPPRVRVGVHVVDQHDPSHPVEDWLGAARSWTPAFAPG</sequence>
<proteinExistence type="predicted"/>
<organism evidence="2 3">
    <name type="scientific">Nocardioides nanhaiensis</name>
    <dbReference type="NCBI Taxonomy" id="1476871"/>
    <lineage>
        <taxon>Bacteria</taxon>
        <taxon>Bacillati</taxon>
        <taxon>Actinomycetota</taxon>
        <taxon>Actinomycetes</taxon>
        <taxon>Propionibacteriales</taxon>
        <taxon>Nocardioidaceae</taxon>
        <taxon>Nocardioides</taxon>
    </lineage>
</organism>
<keyword evidence="1" id="KW-0732">Signal</keyword>
<gene>
    <name evidence="2" type="ORF">GCM10023226_40930</name>
</gene>
<evidence type="ECO:0008006" key="4">
    <source>
        <dbReference type="Google" id="ProtNLM"/>
    </source>
</evidence>
<feature type="signal peptide" evidence="1">
    <location>
        <begin position="1"/>
        <end position="38"/>
    </location>
</feature>
<dbReference type="EMBL" id="BAABIM010000005">
    <property type="protein sequence ID" value="GAA4698209.1"/>
    <property type="molecule type" value="Genomic_DNA"/>
</dbReference>
<comment type="caution">
    <text evidence="2">The sequence shown here is derived from an EMBL/GenBank/DDBJ whole genome shotgun (WGS) entry which is preliminary data.</text>
</comment>
<reference evidence="3" key="1">
    <citation type="journal article" date="2019" name="Int. J. Syst. Evol. Microbiol.">
        <title>The Global Catalogue of Microorganisms (GCM) 10K type strain sequencing project: providing services to taxonomists for standard genome sequencing and annotation.</title>
        <authorList>
            <consortium name="The Broad Institute Genomics Platform"/>
            <consortium name="The Broad Institute Genome Sequencing Center for Infectious Disease"/>
            <person name="Wu L."/>
            <person name="Ma J."/>
        </authorList>
    </citation>
    <scope>NUCLEOTIDE SEQUENCE [LARGE SCALE GENOMIC DNA]</scope>
    <source>
        <strain evidence="3">JCM 18127</strain>
    </source>
</reference>
<evidence type="ECO:0000313" key="2">
    <source>
        <dbReference type="EMBL" id="GAA4698209.1"/>
    </source>
</evidence>
<dbReference type="RefSeq" id="WP_345271759.1">
    <property type="nucleotide sequence ID" value="NZ_BAABIM010000005.1"/>
</dbReference>